<keyword evidence="5" id="KW-1185">Reference proteome</keyword>
<dbReference type="Proteomes" id="UP001199525">
    <property type="component" value="Unassembled WGS sequence"/>
</dbReference>
<sequence length="433" mass="48941">MVRLDIPTLEQISAGLIKVQARQGRLYPYPQDLQLGYDRVVLAFLVGGKALDVPDSIPKFYELCEQPFEEWGVEIDDEIDSSDSLLFLGEPTELTIELAEAFGGSVLSQEQTKIATELLQHCQSHPQGVQIYTKFRRFIIEHPVLSNQEFVKAKGDFGLGVGLSDLLDECYEPVPSCYELEGNFYACPYCHGLAGVNPQRQVIANSSCNRCPPGRRLKRKVKLPSDCLKLKRGIERFWFYPGRAEIQLFQKLVDLGLEVELYPECDRYDLRIKFSDGEVWALDLKDYSNPYLLVRNLGDEPIPSEPSWNVAYIVIPAERKKDRPAYLKELKSRWRWENVKPIFDDAVFALAKKKAGVCGVELAQSEADMENDTHPSTNSKRSKAGVESDTSPTESKQINTSAEGNKRPATSKTLKEKNAKRDKSPTKNKGRKT</sequence>
<gene>
    <name evidence="4" type="ORF">LC586_32580</name>
</gene>
<name>A0ABS8IHN5_9NOSO</name>
<evidence type="ECO:0008006" key="6">
    <source>
        <dbReference type="Google" id="ProtNLM"/>
    </source>
</evidence>
<feature type="region of interest" description="Disordered" evidence="1">
    <location>
        <begin position="366"/>
        <end position="433"/>
    </location>
</feature>
<organism evidence="4 5">
    <name type="scientific">Nostoc favosum CHAB5714</name>
    <dbReference type="NCBI Taxonomy" id="2780399"/>
    <lineage>
        <taxon>Bacteria</taxon>
        <taxon>Bacillati</taxon>
        <taxon>Cyanobacteriota</taxon>
        <taxon>Cyanophyceae</taxon>
        <taxon>Nostocales</taxon>
        <taxon>Nostocaceae</taxon>
        <taxon>Nostoc</taxon>
        <taxon>Nostoc favosum</taxon>
    </lineage>
</organism>
<feature type="domain" description="REase associating with pPIWI RE" evidence="2">
    <location>
        <begin position="242"/>
        <end position="341"/>
    </location>
</feature>
<feature type="compositionally biased region" description="Polar residues" evidence="1">
    <location>
        <begin position="388"/>
        <end position="412"/>
    </location>
</feature>
<dbReference type="Pfam" id="PF18154">
    <property type="entry name" value="pPIWI_RE_REase"/>
    <property type="match status" value="1"/>
</dbReference>
<dbReference type="Pfam" id="PF18156">
    <property type="entry name" value="pPIWI_RE_Y"/>
    <property type="match status" value="1"/>
</dbReference>
<dbReference type="InterPro" id="IPR040828">
    <property type="entry name" value="pPIWI_RE_REase"/>
</dbReference>
<evidence type="ECO:0000256" key="1">
    <source>
        <dbReference type="SAM" id="MobiDB-lite"/>
    </source>
</evidence>
<dbReference type="RefSeq" id="WP_229489562.1">
    <property type="nucleotide sequence ID" value="NZ_JAIVFQ010000092.1"/>
</dbReference>
<protein>
    <recommendedName>
        <fullName evidence="6">REase associating with pPIWI RE domain-containing protein</fullName>
    </recommendedName>
</protein>
<feature type="domain" description="pPIWI-RE three-gene island" evidence="3">
    <location>
        <begin position="12"/>
        <end position="145"/>
    </location>
</feature>
<evidence type="ECO:0000259" key="3">
    <source>
        <dbReference type="Pfam" id="PF18156"/>
    </source>
</evidence>
<dbReference type="EMBL" id="JAIVFQ010000092">
    <property type="protein sequence ID" value="MCC5603782.1"/>
    <property type="molecule type" value="Genomic_DNA"/>
</dbReference>
<comment type="caution">
    <text evidence="4">The sequence shown here is derived from an EMBL/GenBank/DDBJ whole genome shotgun (WGS) entry which is preliminary data.</text>
</comment>
<evidence type="ECO:0000313" key="4">
    <source>
        <dbReference type="EMBL" id="MCC5603782.1"/>
    </source>
</evidence>
<evidence type="ECO:0000313" key="5">
    <source>
        <dbReference type="Proteomes" id="UP001199525"/>
    </source>
</evidence>
<reference evidence="4 5" key="1">
    <citation type="journal article" date="2021" name="Microorganisms">
        <title>Genome Evolution of Filamentous Cyanobacterium Nostoc Species: From Facultative Symbiosis to Free Living.</title>
        <authorList>
            <person name="Huo D."/>
            <person name="Li H."/>
            <person name="Cai F."/>
            <person name="Guo X."/>
            <person name="Qiao Z."/>
            <person name="Wang W."/>
            <person name="Yu G."/>
            <person name="Li R."/>
        </authorList>
    </citation>
    <scope>NUCLEOTIDE SEQUENCE [LARGE SCALE GENOMIC DNA]</scope>
    <source>
        <strain evidence="4 5">CHAB 5714</strain>
    </source>
</reference>
<feature type="compositionally biased region" description="Basic and acidic residues" evidence="1">
    <location>
        <begin position="413"/>
        <end position="425"/>
    </location>
</feature>
<proteinExistence type="predicted"/>
<evidence type="ECO:0000259" key="2">
    <source>
        <dbReference type="Pfam" id="PF18154"/>
    </source>
</evidence>
<accession>A0ABS8IHN5</accession>
<dbReference type="InterPro" id="IPR041191">
    <property type="entry name" value="pPIWI_RE_Y"/>
</dbReference>